<protein>
    <submittedName>
        <fullName evidence="2">Glutathione S-transferase</fullName>
    </submittedName>
</protein>
<dbReference type="Proteomes" id="UP000887579">
    <property type="component" value="Unplaced"/>
</dbReference>
<accession>A0AC34FCX8</accession>
<evidence type="ECO:0000313" key="1">
    <source>
        <dbReference type="Proteomes" id="UP000887579"/>
    </source>
</evidence>
<dbReference type="WBParaSite" id="ES5_v2.g14714.t1">
    <property type="protein sequence ID" value="ES5_v2.g14714.t1"/>
    <property type="gene ID" value="ES5_v2.g14714"/>
</dbReference>
<organism evidence="1 2">
    <name type="scientific">Panagrolaimus sp. ES5</name>
    <dbReference type="NCBI Taxonomy" id="591445"/>
    <lineage>
        <taxon>Eukaryota</taxon>
        <taxon>Metazoa</taxon>
        <taxon>Ecdysozoa</taxon>
        <taxon>Nematoda</taxon>
        <taxon>Chromadorea</taxon>
        <taxon>Rhabditida</taxon>
        <taxon>Tylenchina</taxon>
        <taxon>Panagrolaimomorpha</taxon>
        <taxon>Panagrolaimoidea</taxon>
        <taxon>Panagrolaimidae</taxon>
        <taxon>Panagrolaimus</taxon>
    </lineage>
</organism>
<proteinExistence type="predicted"/>
<name>A0AC34FCX8_9BILA</name>
<evidence type="ECO:0000313" key="2">
    <source>
        <dbReference type="WBParaSite" id="ES5_v2.g14714.t1"/>
    </source>
</evidence>
<sequence>MVKYTLHYFQARGQVECARLLLAYGGEEFEDKRYSLKEFRETMPNGQLPVLEVDGKKLSQSEAIYRYLGREYNLYGKSNWEASIIDSIMGQYKDFFDEVKDFILTAAGYVDKGDLNKLREDLFVPASKKFFPVLQKYIKESGNGYLTESGPTWIDFFFAEEFDGMNHFAPGFYETYPEFKQLNAKIHSLPQLQTYLKSRPQSAL</sequence>
<reference evidence="2" key="1">
    <citation type="submission" date="2022-11" db="UniProtKB">
        <authorList>
            <consortium name="WormBaseParasite"/>
        </authorList>
    </citation>
    <scope>IDENTIFICATION</scope>
</reference>